<keyword evidence="3" id="KW-1185">Reference proteome</keyword>
<evidence type="ECO:0000313" key="2">
    <source>
        <dbReference type="EMBL" id="MED6158759.1"/>
    </source>
</evidence>
<evidence type="ECO:0000313" key="3">
    <source>
        <dbReference type="Proteomes" id="UP001341840"/>
    </source>
</evidence>
<organism evidence="2 3">
    <name type="scientific">Stylosanthes scabra</name>
    <dbReference type="NCBI Taxonomy" id="79078"/>
    <lineage>
        <taxon>Eukaryota</taxon>
        <taxon>Viridiplantae</taxon>
        <taxon>Streptophyta</taxon>
        <taxon>Embryophyta</taxon>
        <taxon>Tracheophyta</taxon>
        <taxon>Spermatophyta</taxon>
        <taxon>Magnoliopsida</taxon>
        <taxon>eudicotyledons</taxon>
        <taxon>Gunneridae</taxon>
        <taxon>Pentapetalae</taxon>
        <taxon>rosids</taxon>
        <taxon>fabids</taxon>
        <taxon>Fabales</taxon>
        <taxon>Fabaceae</taxon>
        <taxon>Papilionoideae</taxon>
        <taxon>50 kb inversion clade</taxon>
        <taxon>dalbergioids sensu lato</taxon>
        <taxon>Dalbergieae</taxon>
        <taxon>Pterocarpus clade</taxon>
        <taxon>Stylosanthes</taxon>
    </lineage>
</organism>
<feature type="region of interest" description="Disordered" evidence="1">
    <location>
        <begin position="1"/>
        <end position="24"/>
    </location>
</feature>
<proteinExistence type="predicted"/>
<comment type="caution">
    <text evidence="2">The sequence shown here is derived from an EMBL/GenBank/DDBJ whole genome shotgun (WGS) entry which is preliminary data.</text>
</comment>
<reference evidence="2 3" key="1">
    <citation type="journal article" date="2023" name="Plants (Basel)">
        <title>Bridging the Gap: Combining Genomics and Transcriptomics Approaches to Understand Stylosanthes scabra, an Orphan Legume from the Brazilian Caatinga.</title>
        <authorList>
            <person name="Ferreira-Neto J.R.C."/>
            <person name="da Silva M.D."/>
            <person name="Binneck E."/>
            <person name="de Melo N.F."/>
            <person name="da Silva R.H."/>
            <person name="de Melo A.L.T.M."/>
            <person name="Pandolfi V."/>
            <person name="Bustamante F.O."/>
            <person name="Brasileiro-Vidal A.C."/>
            <person name="Benko-Iseppon A.M."/>
        </authorList>
    </citation>
    <scope>NUCLEOTIDE SEQUENCE [LARGE SCALE GENOMIC DNA]</scope>
    <source>
        <tissue evidence="2">Leaves</tissue>
    </source>
</reference>
<sequence length="164" mass="18213">MASCDGPIGCTAPPPPNHSHPHLMEQTTSGEARIKLTLVYESTDERPWYWCKDVERTRGTQSINARLGSSEECQTEYVVGDFDPAGNTAWVENGDLFVGMSALAKTKAKNLNNVPHKVGNEAAQVERELDLPWAPAWVLECQACMHLLHRVICQLTSISPWQLL</sequence>
<dbReference type="Proteomes" id="UP001341840">
    <property type="component" value="Unassembled WGS sequence"/>
</dbReference>
<gene>
    <name evidence="2" type="ORF">PIB30_035688</name>
</gene>
<evidence type="ECO:0000256" key="1">
    <source>
        <dbReference type="SAM" id="MobiDB-lite"/>
    </source>
</evidence>
<dbReference type="EMBL" id="JASCZI010121000">
    <property type="protein sequence ID" value="MED6158759.1"/>
    <property type="molecule type" value="Genomic_DNA"/>
</dbReference>
<protein>
    <submittedName>
        <fullName evidence="2">Uncharacterized protein</fullName>
    </submittedName>
</protein>
<name>A0ABU6UD31_9FABA</name>
<accession>A0ABU6UD31</accession>